<evidence type="ECO:0000313" key="2">
    <source>
        <dbReference type="Proteomes" id="UP000250257"/>
    </source>
</evidence>
<dbReference type="EMBL" id="UAWT01000049">
    <property type="protein sequence ID" value="SQC72167.1"/>
    <property type="molecule type" value="Genomic_DNA"/>
</dbReference>
<evidence type="ECO:0000313" key="1">
    <source>
        <dbReference type="EMBL" id="SQC72167.1"/>
    </source>
</evidence>
<dbReference type="STRING" id="1214117.LFLEISCH_00995"/>
<gene>
    <name evidence="1" type="ORF">NCTC13940_02886</name>
</gene>
<dbReference type="RefSeq" id="WP_112153871.1">
    <property type="nucleotide sequence ID" value="NZ_UAWT01000049.1"/>
</dbReference>
<name>A0A2X3HHP6_9LIST</name>
<dbReference type="AlphaFoldDB" id="A0A2X3HHP6"/>
<reference evidence="1 2" key="1">
    <citation type="submission" date="2018-06" db="EMBL/GenBank/DDBJ databases">
        <authorList>
            <consortium name="Pathogen Informatics"/>
            <person name="Doyle S."/>
        </authorList>
    </citation>
    <scope>NUCLEOTIDE SEQUENCE [LARGE SCALE GENOMIC DNA]</scope>
    <source>
        <strain evidence="1 2">NCTC13940</strain>
    </source>
</reference>
<organism evidence="1 2">
    <name type="scientific">Listeria fleischmannii subsp. fleischmannii</name>
    <dbReference type="NCBI Taxonomy" id="1671902"/>
    <lineage>
        <taxon>Bacteria</taxon>
        <taxon>Bacillati</taxon>
        <taxon>Bacillota</taxon>
        <taxon>Bacilli</taxon>
        <taxon>Bacillales</taxon>
        <taxon>Listeriaceae</taxon>
        <taxon>Listeria</taxon>
    </lineage>
</organism>
<dbReference type="Proteomes" id="UP000250257">
    <property type="component" value="Unassembled WGS sequence"/>
</dbReference>
<sequence length="99" mass="11704">MELDERLIEAYNNISEASYYGDDEDYEKYKQDLLALDITDGEQLYIIAQHFMQGLSSYEIAKALLQKITKNSEFYSKDVLYFQMSNALVLKIMKEHLRF</sequence>
<protein>
    <submittedName>
        <fullName evidence="1">Uncharacterized protein</fullName>
    </submittedName>
</protein>
<accession>A0A2X3HHP6</accession>
<proteinExistence type="predicted"/>